<proteinExistence type="predicted"/>
<evidence type="ECO:0000256" key="1">
    <source>
        <dbReference type="SAM" id="MobiDB-lite"/>
    </source>
</evidence>
<dbReference type="EMBL" id="MCFL01000042">
    <property type="protein sequence ID" value="ORZ32775.1"/>
    <property type="molecule type" value="Genomic_DNA"/>
</dbReference>
<dbReference type="Proteomes" id="UP000193411">
    <property type="component" value="Unassembled WGS sequence"/>
</dbReference>
<keyword evidence="4" id="KW-1185">Reference proteome</keyword>
<feature type="region of interest" description="Disordered" evidence="1">
    <location>
        <begin position="284"/>
        <end position="317"/>
    </location>
</feature>
<sequence>MKSLYECMSSCNSNSCIQSRTMSTRASALALPPGRPPRRATRSAWLVALVLGTSTTAALAWFIQTHMLPRIRAYLAAVADLRVTQAQAHAALARLAANQQKYLLQAAGLSAKQLATARALESKANALVHSPPDETTPTQATANYPTPPPPTPRPDPAAFLAGYTADWLAQVLVNSSSTSKSPLASSSFGSAVARWNPTGHPMANILGFDLAAGLREAVEKCRSEVRLVRSAALSPRRVSSMGGIRQVVGVGIGGGSGVAGWRNEVGSKHVGVGRPSVLGVFGSSKVGGSDVDARDEEGRKVKVVEGAAPSDGSISLD</sequence>
<feature type="non-terminal residue" evidence="3">
    <location>
        <position position="317"/>
    </location>
</feature>
<feature type="region of interest" description="Disordered" evidence="1">
    <location>
        <begin position="126"/>
        <end position="156"/>
    </location>
</feature>
<protein>
    <submittedName>
        <fullName evidence="3">Uncharacterized protein</fullName>
    </submittedName>
</protein>
<dbReference type="AlphaFoldDB" id="A0A1Y2HE00"/>
<keyword evidence="2" id="KW-0472">Membrane</keyword>
<accession>A0A1Y2HE00</accession>
<evidence type="ECO:0000313" key="3">
    <source>
        <dbReference type="EMBL" id="ORZ32775.1"/>
    </source>
</evidence>
<evidence type="ECO:0000313" key="4">
    <source>
        <dbReference type="Proteomes" id="UP000193411"/>
    </source>
</evidence>
<feature type="transmembrane region" description="Helical" evidence="2">
    <location>
        <begin position="44"/>
        <end position="63"/>
    </location>
</feature>
<name>A0A1Y2HE00_9FUNG</name>
<gene>
    <name evidence="3" type="ORF">BCR44DRAFT_1439566</name>
</gene>
<reference evidence="3 4" key="1">
    <citation type="submission" date="2016-07" db="EMBL/GenBank/DDBJ databases">
        <title>Pervasive Adenine N6-methylation of Active Genes in Fungi.</title>
        <authorList>
            <consortium name="DOE Joint Genome Institute"/>
            <person name="Mondo S.J."/>
            <person name="Dannebaum R.O."/>
            <person name="Kuo R.C."/>
            <person name="Labutti K."/>
            <person name="Haridas S."/>
            <person name="Kuo A."/>
            <person name="Salamov A."/>
            <person name="Ahrendt S.R."/>
            <person name="Lipzen A."/>
            <person name="Sullivan W."/>
            <person name="Andreopoulos W.B."/>
            <person name="Clum A."/>
            <person name="Lindquist E."/>
            <person name="Daum C."/>
            <person name="Ramamoorthy G.K."/>
            <person name="Gryganskyi A."/>
            <person name="Culley D."/>
            <person name="Magnuson J.K."/>
            <person name="James T.Y."/>
            <person name="O'Malley M.A."/>
            <person name="Stajich J.E."/>
            <person name="Spatafora J.W."/>
            <person name="Visel A."/>
            <person name="Grigoriev I.V."/>
        </authorList>
    </citation>
    <scope>NUCLEOTIDE SEQUENCE [LARGE SCALE GENOMIC DNA]</scope>
    <source>
        <strain evidence="3 4">PL171</strain>
    </source>
</reference>
<evidence type="ECO:0000256" key="2">
    <source>
        <dbReference type="SAM" id="Phobius"/>
    </source>
</evidence>
<organism evidence="3 4">
    <name type="scientific">Catenaria anguillulae PL171</name>
    <dbReference type="NCBI Taxonomy" id="765915"/>
    <lineage>
        <taxon>Eukaryota</taxon>
        <taxon>Fungi</taxon>
        <taxon>Fungi incertae sedis</taxon>
        <taxon>Blastocladiomycota</taxon>
        <taxon>Blastocladiomycetes</taxon>
        <taxon>Blastocladiales</taxon>
        <taxon>Catenariaceae</taxon>
        <taxon>Catenaria</taxon>
    </lineage>
</organism>
<comment type="caution">
    <text evidence="3">The sequence shown here is derived from an EMBL/GenBank/DDBJ whole genome shotgun (WGS) entry which is preliminary data.</text>
</comment>
<keyword evidence="2" id="KW-0812">Transmembrane</keyword>
<feature type="compositionally biased region" description="Low complexity" evidence="1">
    <location>
        <begin position="135"/>
        <end position="144"/>
    </location>
</feature>
<keyword evidence="2" id="KW-1133">Transmembrane helix</keyword>
<feature type="compositionally biased region" description="Pro residues" evidence="1">
    <location>
        <begin position="145"/>
        <end position="155"/>
    </location>
</feature>